<evidence type="ECO:0000313" key="2">
    <source>
        <dbReference type="Proteomes" id="UP000532311"/>
    </source>
</evidence>
<dbReference type="AlphaFoldDB" id="A0A8H6DAJ3"/>
<proteinExistence type="predicted"/>
<accession>A0A8H6DAJ3</accession>
<keyword evidence="2" id="KW-1185">Reference proteome</keyword>
<name>A0A8H6DAJ3_9HYPO</name>
<dbReference type="Proteomes" id="UP000532311">
    <property type="component" value="Unassembled WGS sequence"/>
</dbReference>
<protein>
    <submittedName>
        <fullName evidence="1">Uncharacterized protein</fullName>
    </submittedName>
</protein>
<reference evidence="1 2" key="1">
    <citation type="submission" date="2020-05" db="EMBL/GenBank/DDBJ databases">
        <title>Identification and distribution of gene clusters putatively required for synthesis of sphingolipid metabolism inhibitors in phylogenetically diverse species of the filamentous fungus Fusarium.</title>
        <authorList>
            <person name="Kim H.-S."/>
            <person name="Busman M."/>
            <person name="Brown D.W."/>
            <person name="Divon H."/>
            <person name="Uhlig S."/>
            <person name="Proctor R.H."/>
        </authorList>
    </citation>
    <scope>NUCLEOTIDE SEQUENCE [LARGE SCALE GENOMIC DNA]</scope>
    <source>
        <strain evidence="1 2">NRRL 26131</strain>
    </source>
</reference>
<comment type="caution">
    <text evidence="1">The sequence shown here is derived from an EMBL/GenBank/DDBJ whole genome shotgun (WGS) entry which is preliminary data.</text>
</comment>
<gene>
    <name evidence="1" type="ORF">FGLOB1_5841</name>
</gene>
<sequence>MLGRSEYSAMSYVTPSNTCSHPNEQLAERALIHIHPYSRLAIVPTRCQLQLRRGQNITVTTPWAATQQCAADIGNGSARLSGLTPLKLLTISIVDEAFKTASVNEVDALPYSNKCVERLIRGKLFSASTIGDYKGWKSVRKYVDLDVKLHHETLDTVCIPAPQLVSMINPLFFRLSGRHDISQWLPMAIKVYRRLRGDAFIIENDGSLGEPQIRKKTINKNEVWIMNEDVAMSGLNDSFMSESGDSNSSELVTLKITTTRAEAAQKAGDLLQTLYQPDVDQAPLKPQLDRWLSESHNRVIPRETENRLRKIEGDVARIVIAVEQITTSCHNSKADVTGWPRHLAGANLTAEEMQELEARHMAELED</sequence>
<dbReference type="EMBL" id="JAAQPF010000239">
    <property type="protein sequence ID" value="KAF5709679.1"/>
    <property type="molecule type" value="Genomic_DNA"/>
</dbReference>
<organism evidence="1 2">
    <name type="scientific">Fusarium globosum</name>
    <dbReference type="NCBI Taxonomy" id="78864"/>
    <lineage>
        <taxon>Eukaryota</taxon>
        <taxon>Fungi</taxon>
        <taxon>Dikarya</taxon>
        <taxon>Ascomycota</taxon>
        <taxon>Pezizomycotina</taxon>
        <taxon>Sordariomycetes</taxon>
        <taxon>Hypocreomycetidae</taxon>
        <taxon>Hypocreales</taxon>
        <taxon>Nectriaceae</taxon>
        <taxon>Fusarium</taxon>
        <taxon>Fusarium fujikuroi species complex</taxon>
    </lineage>
</organism>
<evidence type="ECO:0000313" key="1">
    <source>
        <dbReference type="EMBL" id="KAF5709679.1"/>
    </source>
</evidence>